<name>A0A0C9V8L3_SPHS4</name>
<feature type="compositionally biased region" description="Polar residues" evidence="1">
    <location>
        <begin position="105"/>
        <end position="129"/>
    </location>
</feature>
<dbReference type="EMBL" id="KN837209">
    <property type="protein sequence ID" value="KIJ33666.1"/>
    <property type="molecule type" value="Genomic_DNA"/>
</dbReference>
<evidence type="ECO:0000313" key="3">
    <source>
        <dbReference type="Proteomes" id="UP000054279"/>
    </source>
</evidence>
<dbReference type="HOGENOM" id="CLU_1696629_0_0_1"/>
<evidence type="ECO:0000256" key="1">
    <source>
        <dbReference type="SAM" id="MobiDB-lite"/>
    </source>
</evidence>
<accession>A0A0C9V8L3</accession>
<sequence length="168" mass="19063">MYFFSLIHFICSIIHNVTFRQPIYMDVLQYFQDRHQPSGHVFSFAENGGFRNKVPMPFSTSVVTVSGALTGQAIHANEDLTRLPVDLLGLPSKNKRHQRPCKKPTSIQKTTSEASLSQANLQTTIPAQKQNREEATMEDDEETVSEIVSEETPMKKSRKAKEKEKSHI</sequence>
<dbReference type="AlphaFoldDB" id="A0A0C9V8L3"/>
<dbReference type="Proteomes" id="UP000054279">
    <property type="component" value="Unassembled WGS sequence"/>
</dbReference>
<feature type="compositionally biased region" description="Basic residues" evidence="1">
    <location>
        <begin position="93"/>
        <end position="102"/>
    </location>
</feature>
<gene>
    <name evidence="2" type="ORF">M422DRAFT_52312</name>
</gene>
<proteinExistence type="predicted"/>
<protein>
    <submittedName>
        <fullName evidence="2">Uncharacterized protein</fullName>
    </submittedName>
</protein>
<feature type="region of interest" description="Disordered" evidence="1">
    <location>
        <begin position="91"/>
        <end position="168"/>
    </location>
</feature>
<organism evidence="2 3">
    <name type="scientific">Sphaerobolus stellatus (strain SS14)</name>
    <dbReference type="NCBI Taxonomy" id="990650"/>
    <lineage>
        <taxon>Eukaryota</taxon>
        <taxon>Fungi</taxon>
        <taxon>Dikarya</taxon>
        <taxon>Basidiomycota</taxon>
        <taxon>Agaricomycotina</taxon>
        <taxon>Agaricomycetes</taxon>
        <taxon>Phallomycetidae</taxon>
        <taxon>Geastrales</taxon>
        <taxon>Sphaerobolaceae</taxon>
        <taxon>Sphaerobolus</taxon>
    </lineage>
</organism>
<keyword evidence="3" id="KW-1185">Reference proteome</keyword>
<evidence type="ECO:0000313" key="2">
    <source>
        <dbReference type="EMBL" id="KIJ33666.1"/>
    </source>
</evidence>
<reference evidence="2 3" key="1">
    <citation type="submission" date="2014-06" db="EMBL/GenBank/DDBJ databases">
        <title>Evolutionary Origins and Diversification of the Mycorrhizal Mutualists.</title>
        <authorList>
            <consortium name="DOE Joint Genome Institute"/>
            <consortium name="Mycorrhizal Genomics Consortium"/>
            <person name="Kohler A."/>
            <person name="Kuo A."/>
            <person name="Nagy L.G."/>
            <person name="Floudas D."/>
            <person name="Copeland A."/>
            <person name="Barry K.W."/>
            <person name="Cichocki N."/>
            <person name="Veneault-Fourrey C."/>
            <person name="LaButti K."/>
            <person name="Lindquist E.A."/>
            <person name="Lipzen A."/>
            <person name="Lundell T."/>
            <person name="Morin E."/>
            <person name="Murat C."/>
            <person name="Riley R."/>
            <person name="Ohm R."/>
            <person name="Sun H."/>
            <person name="Tunlid A."/>
            <person name="Henrissat B."/>
            <person name="Grigoriev I.V."/>
            <person name="Hibbett D.S."/>
            <person name="Martin F."/>
        </authorList>
    </citation>
    <scope>NUCLEOTIDE SEQUENCE [LARGE SCALE GENOMIC DNA]</scope>
    <source>
        <strain evidence="2 3">SS14</strain>
    </source>
</reference>